<feature type="domain" description="NADP-dependent oxidoreductase" evidence="2">
    <location>
        <begin position="32"/>
        <end position="207"/>
    </location>
</feature>
<dbReference type="Pfam" id="PF00248">
    <property type="entry name" value="Aldo_ket_red"/>
    <property type="match status" value="1"/>
</dbReference>
<reference evidence="3 4" key="1">
    <citation type="journal article" date="2013" name="BMC Genomics">
        <title>The genome and transcriptome of the pine saprophyte Ophiostoma piceae, and a comparison with the bark beetle-associated pine pathogen Grosmannia clavigera.</title>
        <authorList>
            <person name="Haridas S."/>
            <person name="Wang Y."/>
            <person name="Lim L."/>
            <person name="Massoumi Alamouti S."/>
            <person name="Jackman S."/>
            <person name="Docking R."/>
            <person name="Robertson G."/>
            <person name="Birol I."/>
            <person name="Bohlmann J."/>
            <person name="Breuil C."/>
        </authorList>
    </citation>
    <scope>NUCLEOTIDE SEQUENCE [LARGE SCALE GENOMIC DNA]</scope>
    <source>
        <strain evidence="3 4">UAMH 11346</strain>
    </source>
</reference>
<evidence type="ECO:0000256" key="1">
    <source>
        <dbReference type="ARBA" id="ARBA00023002"/>
    </source>
</evidence>
<dbReference type="PANTHER" id="PTHR43827:SF8">
    <property type="entry name" value="ALDO_KETO REDUCTASE FAMILY PROTEIN"/>
    <property type="match status" value="1"/>
</dbReference>
<evidence type="ECO:0000259" key="2">
    <source>
        <dbReference type="Pfam" id="PF00248"/>
    </source>
</evidence>
<dbReference type="OrthoDB" id="5357513at2759"/>
<dbReference type="OMA" id="ITYQAYW"/>
<organism evidence="3 4">
    <name type="scientific">Ophiostoma piceae (strain UAMH 11346)</name>
    <name type="common">Sap stain fungus</name>
    <dbReference type="NCBI Taxonomy" id="1262450"/>
    <lineage>
        <taxon>Eukaryota</taxon>
        <taxon>Fungi</taxon>
        <taxon>Dikarya</taxon>
        <taxon>Ascomycota</taxon>
        <taxon>Pezizomycotina</taxon>
        <taxon>Sordariomycetes</taxon>
        <taxon>Sordariomycetidae</taxon>
        <taxon>Ophiostomatales</taxon>
        <taxon>Ophiostomataceae</taxon>
        <taxon>Ophiostoma</taxon>
    </lineage>
</organism>
<name>S3CSJ0_OPHP1</name>
<dbReference type="PROSITE" id="PS00062">
    <property type="entry name" value="ALDOKETO_REDUCTASE_2"/>
    <property type="match status" value="1"/>
</dbReference>
<dbReference type="Gene3D" id="3.20.20.100">
    <property type="entry name" value="NADP-dependent oxidoreductase domain"/>
    <property type="match status" value="1"/>
</dbReference>
<evidence type="ECO:0000313" key="3">
    <source>
        <dbReference type="EMBL" id="EPE03630.1"/>
    </source>
</evidence>
<dbReference type="PANTHER" id="PTHR43827">
    <property type="entry name" value="2,5-DIKETO-D-GLUCONIC ACID REDUCTASE"/>
    <property type="match status" value="1"/>
</dbReference>
<dbReference type="InterPro" id="IPR018170">
    <property type="entry name" value="Aldo/ket_reductase_CS"/>
</dbReference>
<dbReference type="SUPFAM" id="SSF51430">
    <property type="entry name" value="NAD(P)-linked oxidoreductase"/>
    <property type="match status" value="1"/>
</dbReference>
<sequence length="294" mass="32645">MEEQDNPLTEVAKPLLIYGTAFKGGDTGTFTAQALANGFLALDSANFPASYMEPMTGDAIAAAIRSGVDRSTLFIQTKFTPAWAYGKNMMPFNPCESIETQIRTSIRQSLYHLKIDYLDALLLHAPYQDDATTLIAWAVLETFVPHTIRTLGVSNFPLPRLQALYNSAARVRPTAVQNTFSRQKGYQIPLRAFCRDRGITFQAFHTLRRNPELLASTIVEKVSEKLGVEKELALYVLVLGLGGIQILDGTTNVERMVQDTTKINQVFDHKDPSLLHALQPDIGNFRELLLELAG</sequence>
<dbReference type="Proteomes" id="UP000016923">
    <property type="component" value="Unassembled WGS sequence"/>
</dbReference>
<dbReference type="eggNOG" id="KOG1577">
    <property type="taxonomic scope" value="Eukaryota"/>
</dbReference>
<accession>S3CSJ0</accession>
<dbReference type="GO" id="GO:0016491">
    <property type="term" value="F:oxidoreductase activity"/>
    <property type="evidence" value="ECO:0007669"/>
    <property type="project" value="UniProtKB-KW"/>
</dbReference>
<dbReference type="InterPro" id="IPR023210">
    <property type="entry name" value="NADP_OxRdtase_dom"/>
</dbReference>
<keyword evidence="4" id="KW-1185">Reference proteome</keyword>
<proteinExistence type="predicted"/>
<dbReference type="AlphaFoldDB" id="S3CSJ0"/>
<gene>
    <name evidence="3" type="ORF">F503_01888</name>
</gene>
<dbReference type="InterPro" id="IPR036812">
    <property type="entry name" value="NAD(P)_OxRdtase_dom_sf"/>
</dbReference>
<evidence type="ECO:0000313" key="4">
    <source>
        <dbReference type="Proteomes" id="UP000016923"/>
    </source>
</evidence>
<dbReference type="VEuPathDB" id="FungiDB:F503_01888"/>
<dbReference type="EMBL" id="KE148166">
    <property type="protein sequence ID" value="EPE03630.1"/>
    <property type="molecule type" value="Genomic_DNA"/>
</dbReference>
<keyword evidence="1" id="KW-0560">Oxidoreductase</keyword>
<dbReference type="PRINTS" id="PR00069">
    <property type="entry name" value="ALDKETRDTASE"/>
</dbReference>
<dbReference type="InterPro" id="IPR020471">
    <property type="entry name" value="AKR"/>
</dbReference>
<dbReference type="STRING" id="1262450.S3CSJ0"/>
<dbReference type="HOGENOM" id="CLU_023205_10_1_1"/>
<protein>
    <submittedName>
        <fullName evidence="3">Aldo-keto reductase</fullName>
    </submittedName>
</protein>